<evidence type="ECO:0000256" key="1">
    <source>
        <dbReference type="SAM" id="SignalP"/>
    </source>
</evidence>
<evidence type="ECO:0000313" key="3">
    <source>
        <dbReference type="Proteomes" id="UP000000768"/>
    </source>
</evidence>
<proteinExistence type="predicted"/>
<keyword evidence="3" id="KW-1185">Reference proteome</keyword>
<dbReference type="EMBL" id="CM000767">
    <property type="protein sequence ID" value="KXG24126.1"/>
    <property type="molecule type" value="Genomic_DNA"/>
</dbReference>
<reference evidence="2 3" key="1">
    <citation type="journal article" date="2009" name="Nature">
        <title>The Sorghum bicolor genome and the diversification of grasses.</title>
        <authorList>
            <person name="Paterson A.H."/>
            <person name="Bowers J.E."/>
            <person name="Bruggmann R."/>
            <person name="Dubchak I."/>
            <person name="Grimwood J."/>
            <person name="Gundlach H."/>
            <person name="Haberer G."/>
            <person name="Hellsten U."/>
            <person name="Mitros T."/>
            <person name="Poliakov A."/>
            <person name="Schmutz J."/>
            <person name="Spannagl M."/>
            <person name="Tang H."/>
            <person name="Wang X."/>
            <person name="Wicker T."/>
            <person name="Bharti A.K."/>
            <person name="Chapman J."/>
            <person name="Feltus F.A."/>
            <person name="Gowik U."/>
            <person name="Grigoriev I.V."/>
            <person name="Lyons E."/>
            <person name="Maher C.A."/>
            <person name="Martis M."/>
            <person name="Narechania A."/>
            <person name="Otillar R.P."/>
            <person name="Penning B.W."/>
            <person name="Salamov A.A."/>
            <person name="Wang Y."/>
            <person name="Zhang L."/>
            <person name="Carpita N.C."/>
            <person name="Freeling M."/>
            <person name="Gingle A.R."/>
            <person name="Hash C.T."/>
            <person name="Keller B."/>
            <person name="Klein P."/>
            <person name="Kresovich S."/>
            <person name="McCann M.C."/>
            <person name="Ming R."/>
            <person name="Peterson D.G."/>
            <person name="Mehboob-ur-Rahman"/>
            <person name="Ware D."/>
            <person name="Westhoff P."/>
            <person name="Mayer K.F."/>
            <person name="Messing J."/>
            <person name="Rokhsar D.S."/>
        </authorList>
    </citation>
    <scope>NUCLEOTIDE SEQUENCE [LARGE SCALE GENOMIC DNA]</scope>
    <source>
        <strain evidence="3">cv. BTx623</strain>
    </source>
</reference>
<feature type="chain" id="PRO_5008588762" description="Bowman-Birk serine protease inhibitors family domain-containing protein" evidence="1">
    <location>
        <begin position="31"/>
        <end position="110"/>
    </location>
</feature>
<reference evidence="3" key="2">
    <citation type="journal article" date="2018" name="Plant J.">
        <title>The Sorghum bicolor reference genome: improved assembly, gene annotations, a transcriptome atlas, and signatures of genome organization.</title>
        <authorList>
            <person name="McCormick R.F."/>
            <person name="Truong S.K."/>
            <person name="Sreedasyam A."/>
            <person name="Jenkins J."/>
            <person name="Shu S."/>
            <person name="Sims D."/>
            <person name="Kennedy M."/>
            <person name="Amirebrahimi M."/>
            <person name="Weers B.D."/>
            <person name="McKinley B."/>
            <person name="Mattison A."/>
            <person name="Morishige D.T."/>
            <person name="Grimwood J."/>
            <person name="Schmutz J."/>
            <person name="Mullet J.E."/>
        </authorList>
    </citation>
    <scope>NUCLEOTIDE SEQUENCE [LARGE SCALE GENOMIC DNA]</scope>
    <source>
        <strain evidence="3">cv. BTx623</strain>
    </source>
</reference>
<dbReference type="InParanoid" id="A0A1B6PEM9"/>
<evidence type="ECO:0008006" key="4">
    <source>
        <dbReference type="Google" id="ProtNLM"/>
    </source>
</evidence>
<feature type="signal peptide" evidence="1">
    <location>
        <begin position="1"/>
        <end position="30"/>
    </location>
</feature>
<dbReference type="Proteomes" id="UP000000768">
    <property type="component" value="Chromosome 8"/>
</dbReference>
<gene>
    <name evidence="2" type="ORF">SORBI_3008G188300</name>
</gene>
<protein>
    <recommendedName>
        <fullName evidence="4">Bowman-Birk serine protease inhibitors family domain-containing protein</fullName>
    </recommendedName>
</protein>
<accession>A0A1B6PEM9</accession>
<name>A0A1B6PEM9_SORBI</name>
<organism evidence="2 3">
    <name type="scientific">Sorghum bicolor</name>
    <name type="common">Sorghum</name>
    <name type="synonym">Sorghum vulgare</name>
    <dbReference type="NCBI Taxonomy" id="4558"/>
    <lineage>
        <taxon>Eukaryota</taxon>
        <taxon>Viridiplantae</taxon>
        <taxon>Streptophyta</taxon>
        <taxon>Embryophyta</taxon>
        <taxon>Tracheophyta</taxon>
        <taxon>Spermatophyta</taxon>
        <taxon>Magnoliopsida</taxon>
        <taxon>Liliopsida</taxon>
        <taxon>Poales</taxon>
        <taxon>Poaceae</taxon>
        <taxon>PACMAD clade</taxon>
        <taxon>Panicoideae</taxon>
        <taxon>Andropogonodae</taxon>
        <taxon>Andropogoneae</taxon>
        <taxon>Sorghinae</taxon>
        <taxon>Sorghum</taxon>
    </lineage>
</organism>
<dbReference type="Gramene" id="KXG24126">
    <property type="protein sequence ID" value="KXG24126"/>
    <property type="gene ID" value="SORBI_3008G188300"/>
</dbReference>
<dbReference type="AlphaFoldDB" id="A0A1B6PEM9"/>
<keyword evidence="1" id="KW-0732">Signal</keyword>
<sequence>MRGRCCGVLVYSAAIFVFLLLLAYTSPVTCRHHLLEVASLTSSPSSNGTDQSDSALIFCKRDTCVLWKVCYCCLTEDEPNCYQRQDVCKANCLSCKPKCSRHHRLPKTNR</sequence>
<dbReference type="OMA" id="CKRDTCV"/>
<evidence type="ECO:0000313" key="2">
    <source>
        <dbReference type="EMBL" id="KXG24126.1"/>
    </source>
</evidence>